<evidence type="ECO:0000259" key="1">
    <source>
        <dbReference type="SMART" id="SM00901"/>
    </source>
</evidence>
<keyword evidence="3" id="KW-1185">Reference proteome</keyword>
<reference evidence="2 3" key="1">
    <citation type="submission" date="2021-04" db="EMBL/GenBank/DDBJ databases">
        <authorList>
            <person name="Rodrigo-Torres L."/>
            <person name="Arahal R. D."/>
            <person name="Lucena T."/>
        </authorList>
    </citation>
    <scope>NUCLEOTIDE SEQUENCE [LARGE SCALE GENOMIC DNA]</scope>
    <source>
        <strain evidence="2 3">CECT 9623</strain>
    </source>
</reference>
<feature type="domain" description="FRG" evidence="1">
    <location>
        <begin position="24"/>
        <end position="136"/>
    </location>
</feature>
<evidence type="ECO:0000313" key="2">
    <source>
        <dbReference type="EMBL" id="CAG5071545.1"/>
    </source>
</evidence>
<dbReference type="Pfam" id="PF08867">
    <property type="entry name" value="FRG"/>
    <property type="match status" value="1"/>
</dbReference>
<organism evidence="2 3">
    <name type="scientific">Dyadobacter linearis</name>
    <dbReference type="NCBI Taxonomy" id="2823330"/>
    <lineage>
        <taxon>Bacteria</taxon>
        <taxon>Pseudomonadati</taxon>
        <taxon>Bacteroidota</taxon>
        <taxon>Cytophagia</taxon>
        <taxon>Cytophagales</taxon>
        <taxon>Spirosomataceae</taxon>
        <taxon>Dyadobacter</taxon>
    </lineage>
</organism>
<gene>
    <name evidence="2" type="ORF">DYBT9623_03545</name>
</gene>
<dbReference type="SMART" id="SM00901">
    <property type="entry name" value="FRG"/>
    <property type="match status" value="1"/>
</dbReference>
<evidence type="ECO:0000313" key="3">
    <source>
        <dbReference type="Proteomes" id="UP000679725"/>
    </source>
</evidence>
<dbReference type="EMBL" id="CAJRAU010000005">
    <property type="protein sequence ID" value="CAG5071545.1"/>
    <property type="molecule type" value="Genomic_DNA"/>
</dbReference>
<dbReference type="Proteomes" id="UP000679725">
    <property type="component" value="Unassembled WGS sequence"/>
</dbReference>
<sequence length="254" mass="29308">MKTIDIQSFDDLVQTLLQDRYCCGHVIFRGVKDQVNHKLIPTIGRMRKNQIYPLLEQLLDDELQMLKLFRHRSYGELKKIPQNDWMWLALAQHHGLPTRLLDWTYSPLVAAFFATEPEIDFQGNIKDTNRNGGAIYVLHDCDYLDAYTTTSNPFTVERARIIYAPTVTNRIAGQGGVFTIHPDPRIELQYEFEEEGSESTRWIHKLSFSSDVAFKIQRALYFLGIRKGSIYPDLDGFSSDIKIRFGVGDCHTSD</sequence>
<proteinExistence type="predicted"/>
<dbReference type="RefSeq" id="WP_215234866.1">
    <property type="nucleotide sequence ID" value="NZ_CAJRAU010000005.1"/>
</dbReference>
<accession>A0ABM8UTC9</accession>
<protein>
    <recommendedName>
        <fullName evidence="1">FRG domain-containing protein</fullName>
    </recommendedName>
</protein>
<name>A0ABM8UTC9_9BACT</name>
<dbReference type="InterPro" id="IPR014966">
    <property type="entry name" value="FRG-dom"/>
</dbReference>
<comment type="caution">
    <text evidence="2">The sequence shown here is derived from an EMBL/GenBank/DDBJ whole genome shotgun (WGS) entry which is preliminary data.</text>
</comment>